<proteinExistence type="inferred from homology"/>
<dbReference type="GO" id="GO:0006869">
    <property type="term" value="P:lipid transport"/>
    <property type="evidence" value="ECO:0007669"/>
    <property type="project" value="InterPro"/>
</dbReference>
<keyword evidence="2" id="KW-1185">Reference proteome</keyword>
<protein>
    <submittedName>
        <fullName evidence="3">LOW QUALITY PROTEIN: apolipoprotein L6</fullName>
    </submittedName>
</protein>
<accession>A0A8B7AX70</accession>
<evidence type="ECO:0000256" key="1">
    <source>
        <dbReference type="ARBA" id="ARBA00010090"/>
    </source>
</evidence>
<comment type="similarity">
    <text evidence="1">Belongs to the apolipoprotein L family.</text>
</comment>
<name>A0A8B7AX70_ORYAF</name>
<dbReference type="PANTHER" id="PTHR14096">
    <property type="entry name" value="APOLIPOPROTEIN L"/>
    <property type="match status" value="1"/>
</dbReference>
<dbReference type="PANTHER" id="PTHR14096:SF7">
    <property type="entry name" value="APOLIPOPROTEIN L6"/>
    <property type="match status" value="1"/>
</dbReference>
<dbReference type="GeneID" id="103208298"/>
<evidence type="ECO:0000313" key="3">
    <source>
        <dbReference type="RefSeq" id="XP_007952177.2"/>
    </source>
</evidence>
<reference evidence="3" key="1">
    <citation type="submission" date="2025-08" db="UniProtKB">
        <authorList>
            <consortium name="RefSeq"/>
        </authorList>
    </citation>
    <scope>IDENTIFICATION</scope>
</reference>
<dbReference type="Proteomes" id="UP000694850">
    <property type="component" value="Unplaced"/>
</dbReference>
<dbReference type="GO" id="GO:0008289">
    <property type="term" value="F:lipid binding"/>
    <property type="evidence" value="ECO:0007669"/>
    <property type="project" value="InterPro"/>
</dbReference>
<gene>
    <name evidence="3" type="primary">APOL6</name>
</gene>
<dbReference type="GO" id="GO:0016020">
    <property type="term" value="C:membrane"/>
    <property type="evidence" value="ECO:0007669"/>
    <property type="project" value="TreeGrafter"/>
</dbReference>
<dbReference type="CTD" id="80830"/>
<dbReference type="GO" id="GO:0042157">
    <property type="term" value="P:lipoprotein metabolic process"/>
    <property type="evidence" value="ECO:0007669"/>
    <property type="project" value="InterPro"/>
</dbReference>
<dbReference type="GO" id="GO:0005576">
    <property type="term" value="C:extracellular region"/>
    <property type="evidence" value="ECO:0007669"/>
    <property type="project" value="InterPro"/>
</dbReference>
<organism evidence="2 3">
    <name type="scientific">Orycteropus afer afer</name>
    <dbReference type="NCBI Taxonomy" id="1230840"/>
    <lineage>
        <taxon>Eukaryota</taxon>
        <taxon>Metazoa</taxon>
        <taxon>Chordata</taxon>
        <taxon>Craniata</taxon>
        <taxon>Vertebrata</taxon>
        <taxon>Euteleostomi</taxon>
        <taxon>Mammalia</taxon>
        <taxon>Eutheria</taxon>
        <taxon>Afrotheria</taxon>
        <taxon>Tubulidentata</taxon>
        <taxon>Orycteropodidae</taxon>
        <taxon>Orycteropus</taxon>
    </lineage>
</organism>
<dbReference type="InterPro" id="IPR008405">
    <property type="entry name" value="ApoL"/>
</dbReference>
<dbReference type="Pfam" id="PF05461">
    <property type="entry name" value="ApoL"/>
    <property type="match status" value="1"/>
</dbReference>
<evidence type="ECO:0000313" key="2">
    <source>
        <dbReference type="Proteomes" id="UP000694850"/>
    </source>
</evidence>
<dbReference type="OrthoDB" id="6146578at2759"/>
<sequence>MERSRDTVTTQTSQACKENHSTRGDTSNSDVDKMSMRLVPPELLDIQAGEAYEAGAGLQSSKDDITLWEDGMWDLQEDVNLSAEEITFLKEFHLLKRELEEHISKLHALADHMDTTHETFTKTNMVINSIALASGVMSILGLALPGATLGGSLVLTAAGKGLQAAAGATSILTSICEHFHNKKAQAQASTLVPTYGRRERETEGKEVSYVMAVGQAAYECRNTIKDIKKNIHAFQRARTNPHLAAVTKRLLTTGKVSTQTTRQVQRAFEGTTLVMIKKARLLGIAKAGLFFGIDLATLLKDWKHLKEGAGTEAAKALRAQAQELEDLLTELTQVYKSLKQQLKPRFPSQEFLQEKSLINSTFERGMNLPQPVEPPGEAGCQVRGKEEVLYSLTRTVSLR</sequence>
<dbReference type="AlphaFoldDB" id="A0A8B7AX70"/>
<dbReference type="RefSeq" id="XP_007952177.2">
    <property type="nucleotide sequence ID" value="XM_007953986.2"/>
</dbReference>